<evidence type="ECO:0000313" key="2">
    <source>
        <dbReference type="Proteomes" id="UP000184510"/>
    </source>
</evidence>
<keyword evidence="2" id="KW-1185">Reference proteome</keyword>
<dbReference type="InterPro" id="IPR014995">
    <property type="entry name" value="DUF1844"/>
</dbReference>
<reference evidence="1 2" key="1">
    <citation type="submission" date="2016-11" db="EMBL/GenBank/DDBJ databases">
        <authorList>
            <person name="Jaros S."/>
            <person name="Januszkiewicz K."/>
            <person name="Wedrychowicz H."/>
        </authorList>
    </citation>
    <scope>NUCLEOTIDE SEQUENCE [LARGE SCALE GENOMIC DNA]</scope>
    <source>
        <strain evidence="1 2">DSM 18772</strain>
    </source>
</reference>
<dbReference type="Proteomes" id="UP000184510">
    <property type="component" value="Unassembled WGS sequence"/>
</dbReference>
<proteinExistence type="predicted"/>
<evidence type="ECO:0008006" key="3">
    <source>
        <dbReference type="Google" id="ProtNLM"/>
    </source>
</evidence>
<evidence type="ECO:0000313" key="1">
    <source>
        <dbReference type="EMBL" id="SHJ19204.1"/>
    </source>
</evidence>
<dbReference type="AlphaFoldDB" id="A0A1M6HAT7"/>
<organism evidence="1 2">
    <name type="scientific">Rubritalea squalenifaciens DSM 18772</name>
    <dbReference type="NCBI Taxonomy" id="1123071"/>
    <lineage>
        <taxon>Bacteria</taxon>
        <taxon>Pseudomonadati</taxon>
        <taxon>Verrucomicrobiota</taxon>
        <taxon>Verrucomicrobiia</taxon>
        <taxon>Verrucomicrobiales</taxon>
        <taxon>Rubritaleaceae</taxon>
        <taxon>Rubritalea</taxon>
    </lineage>
</organism>
<dbReference type="Pfam" id="PF08899">
    <property type="entry name" value="DUF1844"/>
    <property type="match status" value="1"/>
</dbReference>
<accession>A0A1M6HAT7</accession>
<gene>
    <name evidence="1" type="ORF">SAMN02745181_1417</name>
</gene>
<dbReference type="OrthoDB" id="9799618at2"/>
<dbReference type="RefSeq" id="WP_143158783.1">
    <property type="nucleotide sequence ID" value="NZ_FQYR01000003.1"/>
</dbReference>
<sequence length="88" mass="9705">MSDTPQADQRFTDFIFLQAQNAGLFLGQLPNPATGERSVNLKAAKTVLDSLEMLHEKTQGNLTEQENQLLDKALVNIRSLYATAENLG</sequence>
<dbReference type="InParanoid" id="A0A1M6HAT7"/>
<protein>
    <recommendedName>
        <fullName evidence="3">DUF1844 domain-containing protein</fullName>
    </recommendedName>
</protein>
<name>A0A1M6HAT7_9BACT</name>
<dbReference type="EMBL" id="FQYR01000003">
    <property type="protein sequence ID" value="SHJ19204.1"/>
    <property type="molecule type" value="Genomic_DNA"/>
</dbReference>
<dbReference type="STRING" id="1123071.SAMN02745181_1417"/>